<evidence type="ECO:0000256" key="3">
    <source>
        <dbReference type="ARBA" id="ARBA00022679"/>
    </source>
</evidence>
<evidence type="ECO:0000256" key="2">
    <source>
        <dbReference type="ARBA" id="ARBA00022527"/>
    </source>
</evidence>
<dbReference type="GO" id="GO:0007165">
    <property type="term" value="P:signal transduction"/>
    <property type="evidence" value="ECO:0007669"/>
    <property type="project" value="UniProtKB-ARBA"/>
</dbReference>
<keyword evidence="3" id="KW-0808">Transferase</keyword>
<feature type="compositionally biased region" description="Polar residues" evidence="12">
    <location>
        <begin position="23"/>
        <end position="43"/>
    </location>
</feature>
<evidence type="ECO:0000256" key="8">
    <source>
        <dbReference type="ARBA" id="ARBA00022912"/>
    </source>
</evidence>
<dbReference type="CDD" id="cd05580">
    <property type="entry name" value="STKc_PKA_like"/>
    <property type="match status" value="1"/>
</dbReference>
<dbReference type="SMART" id="SM00133">
    <property type="entry name" value="S_TK_X"/>
    <property type="match status" value="1"/>
</dbReference>
<dbReference type="GO" id="GO:0005829">
    <property type="term" value="C:cytosol"/>
    <property type="evidence" value="ECO:0007669"/>
    <property type="project" value="TreeGrafter"/>
</dbReference>
<feature type="compositionally biased region" description="Polar residues" evidence="12">
    <location>
        <begin position="1064"/>
        <end position="1078"/>
    </location>
</feature>
<accession>A0A8H4RXH4</accession>
<evidence type="ECO:0000256" key="5">
    <source>
        <dbReference type="ARBA" id="ARBA00022777"/>
    </source>
</evidence>
<dbReference type="GO" id="GO:0005952">
    <property type="term" value="C:cAMP-dependent protein kinase complex"/>
    <property type="evidence" value="ECO:0007669"/>
    <property type="project" value="TreeGrafter"/>
</dbReference>
<feature type="domain" description="Tyrosine specific protein phosphatases" evidence="15">
    <location>
        <begin position="1066"/>
        <end position="1124"/>
    </location>
</feature>
<keyword evidence="6" id="KW-0378">Hydrolase</keyword>
<dbReference type="EC" id="2.7.11.11" evidence="1"/>
<dbReference type="SUPFAM" id="SSF56112">
    <property type="entry name" value="Protein kinase-like (PK-like)"/>
    <property type="match status" value="1"/>
</dbReference>
<dbReference type="GO" id="GO:0005524">
    <property type="term" value="F:ATP binding"/>
    <property type="evidence" value="ECO:0007669"/>
    <property type="project" value="UniProtKB-UniRule"/>
</dbReference>
<evidence type="ECO:0000256" key="10">
    <source>
        <dbReference type="ARBA" id="ARBA00047454"/>
    </source>
</evidence>
<comment type="catalytic activity">
    <reaction evidence="9">
        <text>L-threonyl-[protein] + ATP = O-phospho-L-threonyl-[protein] + ADP + H(+)</text>
        <dbReference type="Rhea" id="RHEA:46608"/>
        <dbReference type="Rhea" id="RHEA-COMP:11060"/>
        <dbReference type="Rhea" id="RHEA-COMP:11605"/>
        <dbReference type="ChEBI" id="CHEBI:15378"/>
        <dbReference type="ChEBI" id="CHEBI:30013"/>
        <dbReference type="ChEBI" id="CHEBI:30616"/>
        <dbReference type="ChEBI" id="CHEBI:61977"/>
        <dbReference type="ChEBI" id="CHEBI:456216"/>
        <dbReference type="EC" id="2.7.11.11"/>
    </reaction>
</comment>
<dbReference type="InterPro" id="IPR016130">
    <property type="entry name" value="Tyr_Pase_AS"/>
</dbReference>
<evidence type="ECO:0000259" key="16">
    <source>
        <dbReference type="PROSITE" id="PS51285"/>
    </source>
</evidence>
<dbReference type="InterPro" id="IPR029021">
    <property type="entry name" value="Prot-tyrosine_phosphatase-like"/>
</dbReference>
<dbReference type="Pfam" id="PF02230">
    <property type="entry name" value="Abhydrolase_2"/>
    <property type="match status" value="1"/>
</dbReference>
<feature type="domain" description="Tyrosine-protein phosphatase" evidence="14">
    <location>
        <begin position="968"/>
        <end position="1146"/>
    </location>
</feature>
<keyword evidence="8" id="KW-0904">Protein phosphatase</keyword>
<dbReference type="Pfam" id="PF00069">
    <property type="entry name" value="Pkinase"/>
    <property type="match status" value="1"/>
</dbReference>
<feature type="compositionally biased region" description="Low complexity" evidence="12">
    <location>
        <begin position="106"/>
        <end position="120"/>
    </location>
</feature>
<dbReference type="SMART" id="SM00195">
    <property type="entry name" value="DSPc"/>
    <property type="match status" value="1"/>
</dbReference>
<feature type="compositionally biased region" description="Low complexity" evidence="12">
    <location>
        <begin position="156"/>
        <end position="171"/>
    </location>
</feature>
<evidence type="ECO:0000256" key="6">
    <source>
        <dbReference type="ARBA" id="ARBA00022801"/>
    </source>
</evidence>
<dbReference type="Gene3D" id="3.90.190.10">
    <property type="entry name" value="Protein tyrosine phosphatase superfamily"/>
    <property type="match status" value="1"/>
</dbReference>
<dbReference type="PROSITE" id="PS00107">
    <property type="entry name" value="PROTEIN_KINASE_ATP"/>
    <property type="match status" value="1"/>
</dbReference>
<feature type="domain" description="Protein kinase" evidence="13">
    <location>
        <begin position="183"/>
        <end position="438"/>
    </location>
</feature>
<dbReference type="PANTHER" id="PTHR24353">
    <property type="entry name" value="CYCLIC NUCLEOTIDE-DEPENDENT PROTEIN KINASE"/>
    <property type="match status" value="1"/>
</dbReference>
<feature type="compositionally biased region" description="Polar residues" evidence="12">
    <location>
        <begin position="142"/>
        <end position="155"/>
    </location>
</feature>
<keyword evidence="2" id="KW-0723">Serine/threonine-protein kinase</keyword>
<evidence type="ECO:0000256" key="4">
    <source>
        <dbReference type="ARBA" id="ARBA00022741"/>
    </source>
</evidence>
<dbReference type="AlphaFoldDB" id="A0A8H4RXH4"/>
<feature type="domain" description="AGC-kinase C-terminal" evidence="16">
    <location>
        <begin position="439"/>
        <end position="501"/>
    </location>
</feature>
<evidence type="ECO:0000256" key="9">
    <source>
        <dbReference type="ARBA" id="ARBA00047292"/>
    </source>
</evidence>
<protein>
    <recommendedName>
        <fullName evidence="1">cAMP-dependent protein kinase</fullName>
        <ecNumber evidence="1">2.7.11.11</ecNumber>
    </recommendedName>
</protein>
<dbReference type="InterPro" id="IPR029058">
    <property type="entry name" value="AB_hydrolase_fold"/>
</dbReference>
<dbReference type="PROSITE" id="PS51285">
    <property type="entry name" value="AGC_KINASE_CTER"/>
    <property type="match status" value="1"/>
</dbReference>
<evidence type="ECO:0000256" key="7">
    <source>
        <dbReference type="ARBA" id="ARBA00022840"/>
    </source>
</evidence>
<dbReference type="GO" id="GO:0004721">
    <property type="term" value="F:phosphoprotein phosphatase activity"/>
    <property type="evidence" value="ECO:0007669"/>
    <property type="project" value="UniProtKB-KW"/>
</dbReference>
<feature type="binding site" evidence="11">
    <location>
        <position position="212"/>
    </location>
    <ligand>
        <name>ATP</name>
        <dbReference type="ChEBI" id="CHEBI:30616"/>
    </ligand>
</feature>
<dbReference type="InterPro" id="IPR000387">
    <property type="entry name" value="Tyr_Pase_dom"/>
</dbReference>
<dbReference type="PROSITE" id="PS50056">
    <property type="entry name" value="TYR_PHOSPHATASE_2"/>
    <property type="match status" value="1"/>
</dbReference>
<evidence type="ECO:0000256" key="11">
    <source>
        <dbReference type="PROSITE-ProRule" id="PRU10141"/>
    </source>
</evidence>
<evidence type="ECO:0000256" key="1">
    <source>
        <dbReference type="ARBA" id="ARBA00012444"/>
    </source>
</evidence>
<evidence type="ECO:0000313" key="17">
    <source>
        <dbReference type="EMBL" id="KAF4637358.1"/>
    </source>
</evidence>
<dbReference type="Gene3D" id="3.30.200.20">
    <property type="entry name" value="Phosphorylase Kinase, domain 1"/>
    <property type="match status" value="1"/>
</dbReference>
<proteinExistence type="predicted"/>
<dbReference type="InterPro" id="IPR000719">
    <property type="entry name" value="Prot_kinase_dom"/>
</dbReference>
<dbReference type="InterPro" id="IPR011009">
    <property type="entry name" value="Kinase-like_dom_sf"/>
</dbReference>
<dbReference type="SUPFAM" id="SSF52799">
    <property type="entry name" value="(Phosphotyrosine protein) phosphatases II"/>
    <property type="match status" value="1"/>
</dbReference>
<dbReference type="InterPro" id="IPR017441">
    <property type="entry name" value="Protein_kinase_ATP_BS"/>
</dbReference>
<evidence type="ECO:0000256" key="12">
    <source>
        <dbReference type="SAM" id="MobiDB-lite"/>
    </source>
</evidence>
<dbReference type="PROSITE" id="PS00383">
    <property type="entry name" value="TYR_PHOSPHATASE_1"/>
    <property type="match status" value="1"/>
</dbReference>
<comment type="catalytic activity">
    <reaction evidence="10">
        <text>L-seryl-[protein] + ATP = O-phospho-L-seryl-[protein] + ADP + H(+)</text>
        <dbReference type="Rhea" id="RHEA:17989"/>
        <dbReference type="Rhea" id="RHEA-COMP:9863"/>
        <dbReference type="Rhea" id="RHEA-COMP:11604"/>
        <dbReference type="ChEBI" id="CHEBI:15378"/>
        <dbReference type="ChEBI" id="CHEBI:29999"/>
        <dbReference type="ChEBI" id="CHEBI:30616"/>
        <dbReference type="ChEBI" id="CHEBI:83421"/>
        <dbReference type="ChEBI" id="CHEBI:456216"/>
        <dbReference type="EC" id="2.7.11.11"/>
    </reaction>
</comment>
<dbReference type="CDD" id="cd14498">
    <property type="entry name" value="DSP"/>
    <property type="match status" value="1"/>
</dbReference>
<dbReference type="Pfam" id="PF00782">
    <property type="entry name" value="DSPc"/>
    <property type="match status" value="1"/>
</dbReference>
<keyword evidence="7 11" id="KW-0067">ATP-binding</keyword>
<dbReference type="InterPro" id="IPR008271">
    <property type="entry name" value="Ser/Thr_kinase_AS"/>
</dbReference>
<gene>
    <name evidence="17" type="ORF">G7Y89_g733</name>
</gene>
<dbReference type="PROSITE" id="PS50054">
    <property type="entry name" value="TYR_PHOSPHATASE_DUAL"/>
    <property type="match status" value="1"/>
</dbReference>
<dbReference type="InterPro" id="IPR000340">
    <property type="entry name" value="Dual-sp_phosphatase_cat-dom"/>
</dbReference>
<feature type="compositionally biased region" description="Low complexity" evidence="12">
    <location>
        <begin position="45"/>
        <end position="73"/>
    </location>
</feature>
<dbReference type="FunFam" id="3.30.200.20:FF:000005">
    <property type="entry name" value="cAMP-dependent protein kinase catalytic subunit"/>
    <property type="match status" value="1"/>
</dbReference>
<dbReference type="FunFam" id="1.10.510.10:FF:000005">
    <property type="entry name" value="cAMP-dependent protein kinase catalytic subunit alpha"/>
    <property type="match status" value="1"/>
</dbReference>
<dbReference type="PROSITE" id="PS50011">
    <property type="entry name" value="PROTEIN_KINASE_DOM"/>
    <property type="match status" value="1"/>
</dbReference>
<evidence type="ECO:0000259" key="15">
    <source>
        <dbReference type="PROSITE" id="PS50056"/>
    </source>
</evidence>
<dbReference type="PANTHER" id="PTHR24353:SF153">
    <property type="entry name" value="CAMP-DEPENDENT PROTEIN KINASE CATALYTIC SUBUNIT 1"/>
    <property type="match status" value="1"/>
</dbReference>
<organism evidence="17 18">
    <name type="scientific">Cudoniella acicularis</name>
    <dbReference type="NCBI Taxonomy" id="354080"/>
    <lineage>
        <taxon>Eukaryota</taxon>
        <taxon>Fungi</taxon>
        <taxon>Dikarya</taxon>
        <taxon>Ascomycota</taxon>
        <taxon>Pezizomycotina</taxon>
        <taxon>Leotiomycetes</taxon>
        <taxon>Helotiales</taxon>
        <taxon>Tricladiaceae</taxon>
        <taxon>Cudoniella</taxon>
    </lineage>
</organism>
<feature type="compositionally biased region" description="Polar residues" evidence="12">
    <location>
        <begin position="77"/>
        <end position="105"/>
    </location>
</feature>
<dbReference type="GO" id="GO:0005634">
    <property type="term" value="C:nucleus"/>
    <property type="evidence" value="ECO:0007669"/>
    <property type="project" value="TreeGrafter"/>
</dbReference>
<dbReference type="EMBL" id="JAAMPI010000025">
    <property type="protein sequence ID" value="KAF4637358.1"/>
    <property type="molecule type" value="Genomic_DNA"/>
</dbReference>
<dbReference type="SUPFAM" id="SSF53474">
    <property type="entry name" value="alpha/beta-Hydrolases"/>
    <property type="match status" value="1"/>
</dbReference>
<keyword evidence="4 11" id="KW-0547">Nucleotide-binding</keyword>
<name>A0A8H4RXH4_9HELO</name>
<dbReference type="SMART" id="SM00220">
    <property type="entry name" value="S_TKc"/>
    <property type="match status" value="1"/>
</dbReference>
<comment type="caution">
    <text evidence="17">The sequence shown here is derived from an EMBL/GenBank/DDBJ whole genome shotgun (WGS) entry which is preliminary data.</text>
</comment>
<sequence length="1159" mass="130645">MPTLGFLKKKRTRESPGQIDPASPTSASSQPNSPITPTSSRGFDTSITSVSTQSSVPQSQPSSQSVSQQEESPATVGAQQPMTQRVTPQQQATSHGTVAQNPVAEQQNLPTINNLINPPQYDGAGQSTQAKMASNIPAVSVQAASSNGGSTQADNTQQAKPTPQVQQPTVVRQTKGKYSLGDFDILRTLGTGSFGRVHLVQSKHNQRFYAVKVLKKAQVVKMKQVEHTNDERRMLQEVKHPFLITLWGTFQDSKNLYMVMDFVEGGELFSLLRKSQRFPNPVAKFYAAEVTLALEYLHSKQIIYRDLKPENLLLDRHGHLKITDFGFAKRVPDITWTLCGTPDYLAPEVVSSKGYNKSVDWWSLGILIFEMLCGFTPFWDGGSPMKIYENILKGRVKYPPYIHPDAQDLLQRLITADLTKRLGNLHGGSEDVKNHQWFAEVTWERLAKKDIDAPYVPPVKAGVGDASQFDKYPEETEVYGQTGHDEHGHMFLHQHVMESVTHIVGPLKESHTHTVIFLHGRDSIASEFAAEFFESRVSDDRTLPEIFPTVKWVFPASKLRNSTRFQSEMSQWFDIWSVEEPSEKKEIQIEGLRESIGEILGIIRREATIIPPERIILGGISQGCATAIHALLCSGIRFGGFIGFCSWLPFQDDIAAITTKFPKSDRLQHIRSVFDNASNESKISQYILDLSGGSALETPIFLSHSQDDDVVHVRNGRDLYKTLESLDLAVTWKEYEDGGHWVNEPQGIDDMLKIVRVFDELRRKQVVLIFAYLLHRLNDLTHSNPQENGDLSPSGLTKNLDPVAVTNRKWAEMLFNIEIKRTGMCILRREILLPRLLFHSQNHITTNCKNPRSPPLLPGTCRTLIKMAPFIDQPDGDQPTISEIVPGLFICGWQHSYNVTPRFEGFHIRAVISLLDVRVSYWSEEIWTNYIRPGYHLWINCLDTDVQNILQYMEQCCDFIENNLSTIEVSIRESPGDNLDSQKRQEGNLVENKDTAIGEPANQTLEEDLDSPDIKSCNLVENKDPTIEISVNQIKDPNLKSQDEQACDLVENEDTTTEIVIEQSPDQKLNSPDTSSPTREPRPKGVLVHCAQGKSRSPTIVIAYLMRKTGKSVDEVLAQVKEKRGRARPRSEFLSQLRIWEETGYKLWEDDAKTIPKHQ</sequence>
<dbReference type="Gene3D" id="3.40.50.1820">
    <property type="entry name" value="alpha/beta hydrolase"/>
    <property type="match status" value="1"/>
</dbReference>
<evidence type="ECO:0000259" key="14">
    <source>
        <dbReference type="PROSITE" id="PS50054"/>
    </source>
</evidence>
<evidence type="ECO:0000259" key="13">
    <source>
        <dbReference type="PROSITE" id="PS50011"/>
    </source>
</evidence>
<evidence type="ECO:0000313" key="18">
    <source>
        <dbReference type="Proteomes" id="UP000566819"/>
    </source>
</evidence>
<dbReference type="Gene3D" id="1.10.510.10">
    <property type="entry name" value="Transferase(Phosphotransferase) domain 1"/>
    <property type="match status" value="1"/>
</dbReference>
<keyword evidence="5" id="KW-0418">Kinase</keyword>
<feature type="region of interest" description="Disordered" evidence="12">
    <location>
        <begin position="1061"/>
        <end position="1086"/>
    </location>
</feature>
<dbReference type="OrthoDB" id="63267at2759"/>
<dbReference type="InterPro" id="IPR003140">
    <property type="entry name" value="PLipase/COase/thioEstase"/>
</dbReference>
<keyword evidence="18" id="KW-1185">Reference proteome</keyword>
<feature type="region of interest" description="Disordered" evidence="12">
    <location>
        <begin position="1"/>
        <end position="171"/>
    </location>
</feature>
<dbReference type="InterPro" id="IPR020422">
    <property type="entry name" value="TYR_PHOSPHATASE_DUAL_dom"/>
</dbReference>
<dbReference type="Proteomes" id="UP000566819">
    <property type="component" value="Unassembled WGS sequence"/>
</dbReference>
<reference evidence="17 18" key="1">
    <citation type="submission" date="2020-03" db="EMBL/GenBank/DDBJ databases">
        <title>Draft Genome Sequence of Cudoniella acicularis.</title>
        <authorList>
            <person name="Buettner E."/>
            <person name="Kellner H."/>
        </authorList>
    </citation>
    <scope>NUCLEOTIDE SEQUENCE [LARGE SCALE GENOMIC DNA]</scope>
    <source>
        <strain evidence="17 18">DSM 108380</strain>
    </source>
</reference>
<dbReference type="GO" id="GO:0004691">
    <property type="term" value="F:cAMP-dependent protein kinase activity"/>
    <property type="evidence" value="ECO:0007669"/>
    <property type="project" value="UniProtKB-EC"/>
</dbReference>
<dbReference type="PROSITE" id="PS00108">
    <property type="entry name" value="PROTEIN_KINASE_ST"/>
    <property type="match status" value="1"/>
</dbReference>
<dbReference type="InterPro" id="IPR000961">
    <property type="entry name" value="AGC-kinase_C"/>
</dbReference>